<accession>A0ABQ2M7G0</accession>
<dbReference type="InterPro" id="IPR006683">
    <property type="entry name" value="Thioestr_dom"/>
</dbReference>
<evidence type="ECO:0000313" key="5">
    <source>
        <dbReference type="Proteomes" id="UP000642509"/>
    </source>
</evidence>
<comment type="similarity">
    <text evidence="1">Belongs to the thioesterase PaaI family.</text>
</comment>
<dbReference type="SUPFAM" id="SSF54637">
    <property type="entry name" value="Thioesterase/thiol ester dehydrase-isomerase"/>
    <property type="match status" value="1"/>
</dbReference>
<evidence type="ECO:0000256" key="2">
    <source>
        <dbReference type="ARBA" id="ARBA00022801"/>
    </source>
</evidence>
<dbReference type="InterPro" id="IPR029069">
    <property type="entry name" value="HotDog_dom_sf"/>
</dbReference>
<name>A0ABQ2M7G0_9MICC</name>
<dbReference type="EMBL" id="BMLQ01000008">
    <property type="protein sequence ID" value="GGO47908.1"/>
    <property type="molecule type" value="Genomic_DNA"/>
</dbReference>
<dbReference type="Gene3D" id="3.10.129.10">
    <property type="entry name" value="Hotdog Thioesterase"/>
    <property type="match status" value="1"/>
</dbReference>
<dbReference type="CDD" id="cd03443">
    <property type="entry name" value="PaaI_thioesterase"/>
    <property type="match status" value="1"/>
</dbReference>
<evidence type="ECO:0000313" key="4">
    <source>
        <dbReference type="EMBL" id="GGO47908.1"/>
    </source>
</evidence>
<keyword evidence="5" id="KW-1185">Reference proteome</keyword>
<sequence>MTSRRWSAAGGAAGTAESGAGLLESVTGASLMVMNDAQTAAPAAGPSTSPAPTPYAFVPGVTPELSPAERRQMMFDSGIPEELHHQLGVLGISPLAAKMGIIFQEMTVARMVATMPVAGNEQNAGLLHGGAHLVLAETLGSIGAVLHTQGQKPVVGIEISATHHRGITGGLVTGTCTPIHLGGTLTTHEIVMTDEQGKRLSTAKITNMILDPSRR</sequence>
<dbReference type="PANTHER" id="PTHR43240:SF5">
    <property type="entry name" value="1,4-DIHYDROXY-2-NAPHTHOYL-COA THIOESTERASE 1"/>
    <property type="match status" value="1"/>
</dbReference>
<dbReference type="PANTHER" id="PTHR43240">
    <property type="entry name" value="1,4-DIHYDROXY-2-NAPHTHOYL-COA THIOESTERASE 1"/>
    <property type="match status" value="1"/>
</dbReference>
<protein>
    <recommendedName>
        <fullName evidence="3">Thioesterase domain-containing protein</fullName>
    </recommendedName>
</protein>
<evidence type="ECO:0000256" key="1">
    <source>
        <dbReference type="ARBA" id="ARBA00008324"/>
    </source>
</evidence>
<organism evidence="4 5">
    <name type="scientific">Citricoccus zhacaiensis</name>
    <dbReference type="NCBI Taxonomy" id="489142"/>
    <lineage>
        <taxon>Bacteria</taxon>
        <taxon>Bacillati</taxon>
        <taxon>Actinomycetota</taxon>
        <taxon>Actinomycetes</taxon>
        <taxon>Micrococcales</taxon>
        <taxon>Micrococcaceae</taxon>
        <taxon>Citricoccus</taxon>
    </lineage>
</organism>
<dbReference type="Pfam" id="PF03061">
    <property type="entry name" value="4HBT"/>
    <property type="match status" value="1"/>
</dbReference>
<reference evidence="5" key="1">
    <citation type="journal article" date="2019" name="Int. J. Syst. Evol. Microbiol.">
        <title>The Global Catalogue of Microorganisms (GCM) 10K type strain sequencing project: providing services to taxonomists for standard genome sequencing and annotation.</title>
        <authorList>
            <consortium name="The Broad Institute Genomics Platform"/>
            <consortium name="The Broad Institute Genome Sequencing Center for Infectious Disease"/>
            <person name="Wu L."/>
            <person name="Ma J."/>
        </authorList>
    </citation>
    <scope>NUCLEOTIDE SEQUENCE [LARGE SCALE GENOMIC DNA]</scope>
    <source>
        <strain evidence="5">CGMCC 1.7064</strain>
    </source>
</reference>
<comment type="caution">
    <text evidence="4">The sequence shown here is derived from an EMBL/GenBank/DDBJ whole genome shotgun (WGS) entry which is preliminary data.</text>
</comment>
<dbReference type="InterPro" id="IPR003736">
    <property type="entry name" value="PAAI_dom"/>
</dbReference>
<keyword evidence="2" id="KW-0378">Hydrolase</keyword>
<proteinExistence type="inferred from homology"/>
<feature type="domain" description="Thioesterase" evidence="3">
    <location>
        <begin position="125"/>
        <end position="199"/>
    </location>
</feature>
<dbReference type="Proteomes" id="UP000642509">
    <property type="component" value="Unassembled WGS sequence"/>
</dbReference>
<dbReference type="NCBIfam" id="TIGR00369">
    <property type="entry name" value="unchar_dom_1"/>
    <property type="match status" value="1"/>
</dbReference>
<gene>
    <name evidence="4" type="ORF">GCM10010977_26260</name>
</gene>
<evidence type="ECO:0000259" key="3">
    <source>
        <dbReference type="Pfam" id="PF03061"/>
    </source>
</evidence>